<feature type="transmembrane region" description="Helical" evidence="5">
    <location>
        <begin position="98"/>
        <end position="119"/>
    </location>
</feature>
<evidence type="ECO:0000313" key="7">
    <source>
        <dbReference type="EMBL" id="MFC3105019.1"/>
    </source>
</evidence>
<sequence length="306" mass="31888">MGSINQQMGAREWAMLLALALLWGGSFFFVEIAIDAVSPLAIVFLRVALAAIALWTFAAFIGRPIPRDRRIWAAFAVMAVLNNVIPFSLIVWGQRDVGAALASILNATTPFLTVLVAGACLPDERMTPNKVVGVIIGFFGVALVVGGNGVIHIGQNLIAQLAIIGAAFSYACAGVYGRRFKRMQVDPIAVATGQVTMSSLVLLVLMLVSGSALPSPNTGLTVWLALVGLGLFSTALAYILYFRLLESAGATNLLLVTLLIPAVATGLGVAVLGESLDAADYAGVAVIGVGLLTIDGRLLVSAMPKP</sequence>
<evidence type="ECO:0000256" key="2">
    <source>
        <dbReference type="ARBA" id="ARBA00022692"/>
    </source>
</evidence>
<feature type="transmembrane region" description="Helical" evidence="5">
    <location>
        <begin position="40"/>
        <end position="60"/>
    </location>
</feature>
<dbReference type="PANTHER" id="PTHR32322">
    <property type="entry name" value="INNER MEMBRANE TRANSPORTER"/>
    <property type="match status" value="1"/>
</dbReference>
<dbReference type="InterPro" id="IPR037185">
    <property type="entry name" value="EmrE-like"/>
</dbReference>
<dbReference type="RefSeq" id="WP_380690577.1">
    <property type="nucleotide sequence ID" value="NZ_JBHRSS010000006.1"/>
</dbReference>
<evidence type="ECO:0000313" key="8">
    <source>
        <dbReference type="Proteomes" id="UP001595462"/>
    </source>
</evidence>
<name>A0ABV7EQP9_9GAMM</name>
<reference evidence="8" key="1">
    <citation type="journal article" date="2019" name="Int. J. Syst. Evol. Microbiol.">
        <title>The Global Catalogue of Microorganisms (GCM) 10K type strain sequencing project: providing services to taxonomists for standard genome sequencing and annotation.</title>
        <authorList>
            <consortium name="The Broad Institute Genomics Platform"/>
            <consortium name="The Broad Institute Genome Sequencing Center for Infectious Disease"/>
            <person name="Wu L."/>
            <person name="Ma J."/>
        </authorList>
    </citation>
    <scope>NUCLEOTIDE SEQUENCE [LARGE SCALE GENOMIC DNA]</scope>
    <source>
        <strain evidence="8">KCTC 52640</strain>
    </source>
</reference>
<keyword evidence="2 5" id="KW-0812">Transmembrane</keyword>
<keyword evidence="4 5" id="KW-0472">Membrane</keyword>
<protein>
    <submittedName>
        <fullName evidence="7">DMT family transporter</fullName>
    </submittedName>
</protein>
<keyword evidence="8" id="KW-1185">Reference proteome</keyword>
<comment type="caution">
    <text evidence="7">The sequence shown here is derived from an EMBL/GenBank/DDBJ whole genome shotgun (WGS) entry which is preliminary data.</text>
</comment>
<feature type="transmembrane region" description="Helical" evidence="5">
    <location>
        <begin position="278"/>
        <end position="300"/>
    </location>
</feature>
<feature type="transmembrane region" description="Helical" evidence="5">
    <location>
        <begin position="12"/>
        <end position="34"/>
    </location>
</feature>
<comment type="subcellular location">
    <subcellularLocation>
        <location evidence="1">Membrane</location>
        <topology evidence="1">Multi-pass membrane protein</topology>
    </subcellularLocation>
</comment>
<dbReference type="Proteomes" id="UP001595462">
    <property type="component" value="Unassembled WGS sequence"/>
</dbReference>
<dbReference type="InterPro" id="IPR000620">
    <property type="entry name" value="EamA_dom"/>
</dbReference>
<gene>
    <name evidence="7" type="ORF">ACFOSU_14150</name>
</gene>
<feature type="transmembrane region" description="Helical" evidence="5">
    <location>
        <begin position="72"/>
        <end position="92"/>
    </location>
</feature>
<accession>A0ABV7EQP9</accession>
<evidence type="ECO:0000256" key="1">
    <source>
        <dbReference type="ARBA" id="ARBA00004141"/>
    </source>
</evidence>
<dbReference type="InterPro" id="IPR050638">
    <property type="entry name" value="AA-Vitamin_Transporters"/>
</dbReference>
<feature type="domain" description="EamA" evidence="6">
    <location>
        <begin position="159"/>
        <end position="293"/>
    </location>
</feature>
<evidence type="ECO:0000256" key="4">
    <source>
        <dbReference type="ARBA" id="ARBA00023136"/>
    </source>
</evidence>
<evidence type="ECO:0000256" key="3">
    <source>
        <dbReference type="ARBA" id="ARBA00022989"/>
    </source>
</evidence>
<proteinExistence type="predicted"/>
<feature type="transmembrane region" description="Helical" evidence="5">
    <location>
        <begin position="157"/>
        <end position="176"/>
    </location>
</feature>
<dbReference type="PANTHER" id="PTHR32322:SF9">
    <property type="entry name" value="AMINO-ACID METABOLITE EFFLUX PUMP-RELATED"/>
    <property type="match status" value="1"/>
</dbReference>
<feature type="transmembrane region" description="Helical" evidence="5">
    <location>
        <begin position="253"/>
        <end position="272"/>
    </location>
</feature>
<dbReference type="SUPFAM" id="SSF103481">
    <property type="entry name" value="Multidrug resistance efflux transporter EmrE"/>
    <property type="match status" value="2"/>
</dbReference>
<feature type="transmembrane region" description="Helical" evidence="5">
    <location>
        <begin position="131"/>
        <end position="151"/>
    </location>
</feature>
<organism evidence="7 8">
    <name type="scientific">Salinisphaera aquimarina</name>
    <dbReference type="NCBI Taxonomy" id="2094031"/>
    <lineage>
        <taxon>Bacteria</taxon>
        <taxon>Pseudomonadati</taxon>
        <taxon>Pseudomonadota</taxon>
        <taxon>Gammaproteobacteria</taxon>
        <taxon>Salinisphaerales</taxon>
        <taxon>Salinisphaeraceae</taxon>
        <taxon>Salinisphaera</taxon>
    </lineage>
</organism>
<evidence type="ECO:0000256" key="5">
    <source>
        <dbReference type="SAM" id="Phobius"/>
    </source>
</evidence>
<dbReference type="EMBL" id="JBHRSS010000006">
    <property type="protein sequence ID" value="MFC3105019.1"/>
    <property type="molecule type" value="Genomic_DNA"/>
</dbReference>
<feature type="transmembrane region" description="Helical" evidence="5">
    <location>
        <begin position="188"/>
        <end position="208"/>
    </location>
</feature>
<feature type="transmembrane region" description="Helical" evidence="5">
    <location>
        <begin position="220"/>
        <end position="241"/>
    </location>
</feature>
<evidence type="ECO:0000259" key="6">
    <source>
        <dbReference type="Pfam" id="PF00892"/>
    </source>
</evidence>
<dbReference type="Pfam" id="PF00892">
    <property type="entry name" value="EamA"/>
    <property type="match status" value="2"/>
</dbReference>
<keyword evidence="3 5" id="KW-1133">Transmembrane helix</keyword>
<feature type="domain" description="EamA" evidence="6">
    <location>
        <begin position="15"/>
        <end position="145"/>
    </location>
</feature>